<proteinExistence type="predicted"/>
<gene>
    <name evidence="1" type="ORF">HATV-3_gp89</name>
</gene>
<protein>
    <submittedName>
        <fullName evidence="1">Uncharacterized protein</fullName>
    </submittedName>
</protein>
<dbReference type="EMBL" id="MZ334527">
    <property type="protein sequence ID" value="UBF23350.1"/>
    <property type="molecule type" value="Genomic_DNA"/>
</dbReference>
<evidence type="ECO:0000313" key="1">
    <source>
        <dbReference type="EMBL" id="UBF23350.1"/>
    </source>
</evidence>
<reference evidence="1" key="1">
    <citation type="submission" date="2021-05" db="EMBL/GenBank/DDBJ databases">
        <title>Diversity, taxonomy and evolution of archaeal viruses of the class Caudoviricetes.</title>
        <authorList>
            <person name="Liu Y."/>
            <person name="Demina T.A."/>
            <person name="Roux S."/>
            <person name="Aiewsakun P."/>
            <person name="Kazlauskas D."/>
            <person name="Simmonds P."/>
            <person name="Prangishvili D."/>
            <person name="Oksanen H.M."/>
            <person name="Krupovic M."/>
        </authorList>
    </citation>
    <scope>NUCLEOTIDE SEQUENCE</scope>
    <source>
        <strain evidence="1">HATV-3/30</strain>
    </source>
</reference>
<keyword evidence="2" id="KW-1185">Reference proteome</keyword>
<dbReference type="Proteomes" id="UP000827845">
    <property type="component" value="Segment"/>
</dbReference>
<name>A0AAE9BY93_9CAUD</name>
<organism evidence="1 2">
    <name type="scientific">Haloarcula tailed virus 3</name>
    <dbReference type="NCBI Taxonomy" id="2877990"/>
    <lineage>
        <taxon>Viruses</taxon>
        <taxon>Duplodnaviria</taxon>
        <taxon>Heunggongvirae</taxon>
        <taxon>Uroviricota</taxon>
        <taxon>Caudoviricetes</taxon>
        <taxon>Kirjokansivirales</taxon>
        <taxon>Pyrstoviridae</taxon>
        <taxon>Hatrivirus</taxon>
        <taxon>Hatrivirus caudatum</taxon>
        <taxon>Hatrivirus HATV3</taxon>
    </lineage>
</organism>
<accession>A0AAE9BY93</accession>
<evidence type="ECO:0000313" key="2">
    <source>
        <dbReference type="Proteomes" id="UP000827845"/>
    </source>
</evidence>
<sequence length="53" mass="5860">MSKVTIYHGGTETTVYNPEFVDTLCNVNEVAVDGRTFDDVEQVQFDETDASGD</sequence>